<sequence>MSAYLFEKIFTFRLWNNLFTTSTITSSLAAYVQQLDQSDLSHNGIHQLHSLLIHDKNSLYYNEYNTLLDYISGSGQGIVGPVSMNGISLNDKQYLYSNLHRYNMNYSTHIYYDRNGTINDWYHRWNLDRYTVLYGMCFAFLILSIE</sequence>
<gene>
    <name evidence="2" type="ORF">SMN809_LOCUS67309</name>
</gene>
<comment type="caution">
    <text evidence="2">The sequence shown here is derived from an EMBL/GenBank/DDBJ whole genome shotgun (WGS) entry which is preliminary data.</text>
</comment>
<dbReference type="EMBL" id="CAJOBI010315129">
    <property type="protein sequence ID" value="CAF5175539.1"/>
    <property type="molecule type" value="Genomic_DNA"/>
</dbReference>
<feature type="domain" description="Cas1p 10 TM acyl transferase" evidence="1">
    <location>
        <begin position="110"/>
        <end position="144"/>
    </location>
</feature>
<proteinExistence type="predicted"/>
<name>A0A8S3H8R0_9BILA</name>
<organism evidence="2 3">
    <name type="scientific">Rotaria magnacalcarata</name>
    <dbReference type="NCBI Taxonomy" id="392030"/>
    <lineage>
        <taxon>Eukaryota</taxon>
        <taxon>Metazoa</taxon>
        <taxon>Spiralia</taxon>
        <taxon>Gnathifera</taxon>
        <taxon>Rotifera</taxon>
        <taxon>Eurotatoria</taxon>
        <taxon>Bdelloidea</taxon>
        <taxon>Philodinida</taxon>
        <taxon>Philodinidae</taxon>
        <taxon>Rotaria</taxon>
    </lineage>
</organism>
<feature type="non-terminal residue" evidence="2">
    <location>
        <position position="146"/>
    </location>
</feature>
<dbReference type="AlphaFoldDB" id="A0A8S3H8R0"/>
<protein>
    <recommendedName>
        <fullName evidence="1">Cas1p 10 TM acyl transferase domain-containing protein</fullName>
    </recommendedName>
</protein>
<dbReference type="Pfam" id="PF07779">
    <property type="entry name" value="Cas1_AcylT"/>
    <property type="match status" value="1"/>
</dbReference>
<dbReference type="Proteomes" id="UP000676336">
    <property type="component" value="Unassembled WGS sequence"/>
</dbReference>
<evidence type="ECO:0000313" key="3">
    <source>
        <dbReference type="Proteomes" id="UP000676336"/>
    </source>
</evidence>
<evidence type="ECO:0000313" key="2">
    <source>
        <dbReference type="EMBL" id="CAF5175539.1"/>
    </source>
</evidence>
<accession>A0A8S3H8R0</accession>
<evidence type="ECO:0000259" key="1">
    <source>
        <dbReference type="Pfam" id="PF07779"/>
    </source>
</evidence>
<reference evidence="2" key="1">
    <citation type="submission" date="2021-02" db="EMBL/GenBank/DDBJ databases">
        <authorList>
            <person name="Nowell W R."/>
        </authorList>
    </citation>
    <scope>NUCLEOTIDE SEQUENCE</scope>
</reference>
<dbReference type="InterPro" id="IPR012419">
    <property type="entry name" value="Cas1_AcylTrans_dom"/>
</dbReference>